<feature type="compositionally biased region" description="Acidic residues" evidence="15">
    <location>
        <begin position="1472"/>
        <end position="1495"/>
    </location>
</feature>
<feature type="region of interest" description="Disordered" evidence="15">
    <location>
        <begin position="1"/>
        <end position="55"/>
    </location>
</feature>
<evidence type="ECO:0000256" key="4">
    <source>
        <dbReference type="ARBA" id="ARBA00022737"/>
    </source>
</evidence>
<feature type="compositionally biased region" description="Acidic residues" evidence="15">
    <location>
        <begin position="688"/>
        <end position="698"/>
    </location>
</feature>
<feature type="compositionally biased region" description="Basic and acidic residues" evidence="15">
    <location>
        <begin position="1"/>
        <end position="10"/>
    </location>
</feature>
<feature type="region of interest" description="Disordered" evidence="15">
    <location>
        <begin position="1055"/>
        <end position="1075"/>
    </location>
</feature>
<keyword evidence="4" id="KW-0677">Repeat</keyword>
<keyword evidence="6 14" id="KW-0175">Coiled coil</keyword>
<dbReference type="EMBL" id="OX597818">
    <property type="protein sequence ID" value="CAI9722395.1"/>
    <property type="molecule type" value="Genomic_DNA"/>
</dbReference>
<reference evidence="16" key="1">
    <citation type="submission" date="2023-08" db="EMBL/GenBank/DDBJ databases">
        <authorList>
            <person name="Alioto T."/>
            <person name="Alioto T."/>
            <person name="Gomez Garrido J."/>
        </authorList>
    </citation>
    <scope>NUCLEOTIDE SEQUENCE</scope>
</reference>
<evidence type="ECO:0000256" key="9">
    <source>
        <dbReference type="ARBA" id="ARBA00023273"/>
    </source>
</evidence>
<keyword evidence="9" id="KW-0966">Cell projection</keyword>
<feature type="compositionally biased region" description="Low complexity" evidence="15">
    <location>
        <begin position="26"/>
        <end position="48"/>
    </location>
</feature>
<evidence type="ECO:0000256" key="10">
    <source>
        <dbReference type="ARBA" id="ARBA00055223"/>
    </source>
</evidence>
<comment type="similarity">
    <text evidence="11">Belongs to the CFAP44 family.</text>
</comment>
<dbReference type="InterPro" id="IPR036322">
    <property type="entry name" value="WD40_repeat_dom_sf"/>
</dbReference>
<proteinExistence type="inferred from homology"/>
<evidence type="ECO:0000256" key="11">
    <source>
        <dbReference type="ARBA" id="ARBA00060934"/>
    </source>
</evidence>
<evidence type="ECO:0000256" key="1">
    <source>
        <dbReference type="ARBA" id="ARBA00004611"/>
    </source>
</evidence>
<organism evidence="16 17">
    <name type="scientific">Octopus vulgaris</name>
    <name type="common">Common octopus</name>
    <dbReference type="NCBI Taxonomy" id="6645"/>
    <lineage>
        <taxon>Eukaryota</taxon>
        <taxon>Metazoa</taxon>
        <taxon>Spiralia</taxon>
        <taxon>Lophotrochozoa</taxon>
        <taxon>Mollusca</taxon>
        <taxon>Cephalopoda</taxon>
        <taxon>Coleoidea</taxon>
        <taxon>Octopodiformes</taxon>
        <taxon>Octopoda</taxon>
        <taxon>Incirrata</taxon>
        <taxon>Octopodidae</taxon>
        <taxon>Octopus</taxon>
    </lineage>
</organism>
<dbReference type="Pfam" id="PF00400">
    <property type="entry name" value="WD40"/>
    <property type="match status" value="1"/>
</dbReference>
<evidence type="ECO:0000256" key="6">
    <source>
        <dbReference type="ARBA" id="ARBA00023054"/>
    </source>
</evidence>
<evidence type="ECO:0000313" key="17">
    <source>
        <dbReference type="Proteomes" id="UP001162480"/>
    </source>
</evidence>
<evidence type="ECO:0000256" key="14">
    <source>
        <dbReference type="SAM" id="Coils"/>
    </source>
</evidence>
<accession>A0AA36AU68</accession>
<keyword evidence="3 13" id="KW-0853">WD repeat</keyword>
<dbReference type="PROSITE" id="PS50082">
    <property type="entry name" value="WD_REPEATS_2"/>
    <property type="match status" value="2"/>
</dbReference>
<evidence type="ECO:0000256" key="7">
    <source>
        <dbReference type="ARBA" id="ARBA00023069"/>
    </source>
</evidence>
<feature type="coiled-coil region" evidence="14">
    <location>
        <begin position="1532"/>
        <end position="1580"/>
    </location>
</feature>
<protein>
    <recommendedName>
        <fullName evidence="12">Cilia- and flagella-associated protein 44</fullName>
    </recommendedName>
</protein>
<gene>
    <name evidence="16" type="ORF">OCTVUL_1B028342</name>
</gene>
<comment type="subcellular location">
    <subcellularLocation>
        <location evidence="1">Cytoplasm</location>
        <location evidence="1">Cytoskeleton</location>
        <location evidence="1">Flagellum axoneme</location>
    </subcellularLocation>
</comment>
<feature type="repeat" description="WD" evidence="13">
    <location>
        <begin position="442"/>
        <end position="483"/>
    </location>
</feature>
<evidence type="ECO:0000256" key="2">
    <source>
        <dbReference type="ARBA" id="ARBA00022490"/>
    </source>
</evidence>
<evidence type="ECO:0000256" key="5">
    <source>
        <dbReference type="ARBA" id="ARBA00022846"/>
    </source>
</evidence>
<feature type="compositionally biased region" description="Basic and acidic residues" evidence="15">
    <location>
        <begin position="676"/>
        <end position="687"/>
    </location>
</feature>
<dbReference type="PANTHER" id="PTHR14885">
    <property type="entry name" value="CILIA- AND FLAGELLA-ASSOCIATED PROTEIN 43-RELATED"/>
    <property type="match status" value="1"/>
</dbReference>
<dbReference type="GO" id="GO:0060285">
    <property type="term" value="P:cilium-dependent cell motility"/>
    <property type="evidence" value="ECO:0007669"/>
    <property type="project" value="UniProtKB-ARBA"/>
</dbReference>
<evidence type="ECO:0000256" key="12">
    <source>
        <dbReference type="ARBA" id="ARBA00074727"/>
    </source>
</evidence>
<feature type="coiled-coil region" evidence="14">
    <location>
        <begin position="1608"/>
        <end position="1642"/>
    </location>
</feature>
<feature type="region of interest" description="Disordered" evidence="15">
    <location>
        <begin position="676"/>
        <end position="708"/>
    </location>
</feature>
<keyword evidence="5" id="KW-0282">Flagellum</keyword>
<keyword evidence="2" id="KW-0963">Cytoplasm</keyword>
<dbReference type="InterPro" id="IPR001680">
    <property type="entry name" value="WD40_rpt"/>
</dbReference>
<name>A0AA36AU68_OCTVU</name>
<dbReference type="Proteomes" id="UP001162480">
    <property type="component" value="Chromosome 5"/>
</dbReference>
<dbReference type="SMART" id="SM00320">
    <property type="entry name" value="WD40"/>
    <property type="match status" value="8"/>
</dbReference>
<evidence type="ECO:0000256" key="15">
    <source>
        <dbReference type="SAM" id="MobiDB-lite"/>
    </source>
</evidence>
<evidence type="ECO:0000256" key="8">
    <source>
        <dbReference type="ARBA" id="ARBA00023212"/>
    </source>
</evidence>
<keyword evidence="17" id="KW-1185">Reference proteome</keyword>
<sequence>MSEDESEKKTPYPRSLSRMESQKPDSGPVPGTSSRSGSSNEEGSESTVYFSSSSRTESDFVFSESEKEEKVVKKVIPEDFFYDYEEFKYRPFVTEDSGLPEDMLDFKYSLGYDCTRRCNLSLLDNDTVMFATGNIITIINVKTGERSFVRGTSAGGISAIQLHPKKTFFAVGEKQNFPSLNIFEVPSFKLYRILREGTTHLYSFLDFSPDGALLASQGGEPDYMLTLWNWSQEQIVLRCKAFSQEIYRVSFSADLEGYLTTAGMGHIRFWKMANTFTGLKLQGYLGKFGKTEMSDIEGYVELPDGKVVSSCEWGNLLVWDGGLIKVQIGRKNNKTCHVGHIQQIFLDEGELMTIGQDGYIRVWDFETMDTADSVDESGMFIMEPMNELKVGAQQNVQLYCMRRQEEQEEQDAVLWYAQDANGGIWELDLTFSHTSRVPKKLFSFHAGSIKAIDCSPIANLLATTGVDHTIRIFDIDSNKQLSEKRFVAGGTCLIWISEKLCPKGSHIIAGFEDGVVRLFEISKPVDQGITRKGKSTCDMQLYQVIKLHKMRINSMEFNAEETILATTGEDRAVFFSKFTKNLTLEPIGFVESPHLPKKLLWFPNNVNKILIICERNSVVEFETPQEAEFDTEHTYFLEALKPRIYTFKSIKSILLHEEELEIERKLEEERLQMEELERQRRRDHGEESDPETEETEEKEESKEEVVEDTWEPYIPEVPSPILCGMYSPDGRTFWLTLGDYDAGYIYECAFPGERDSQRAIPDSDPATPLRAVAVVNNNDAGITIMKFSKFQTQLLLGMTDGKIRVHHLPVPGSIKELGPYWEFGIHDSDYGYLTGLVVNFQDNCLITSGADGNIFIFSYMSLDKIEEKIVAAEPYTFRAKEKHYVDDLEDSTAYSIEDAKQKAEYDRIMAEANQKKDEVHQHIALLRRDYKHLIEQNACLPENLRLSPKEFEIDTTIKEEVFSQIDKKIQEAKMKVSWITEKHSLALMKLRKFYKDYVKWDRIVVYAFNSPYKVSTTRLPCLPNNFYQKKSDLDQKKNGKRFTLDGLQQKELDVKKDAKAGDAEGKRSGARDSVTASSLKGVAGERILKALQKVEEIKQKRVKRKEQWDKLYSEKPADDYEDPNDLAAIKEAKENMGDYKLKTAEDYVVPDLLRMNTTKARLKLFLLVEHISQYISDFNEKILELRNEKKKLVNIIAFLHDDIYSIQSNMSAEQRLTLSEQPKMVLEETPEKKYDFETEDLIFFKNKLLSVDNSLVLGIKEQTLKEQETTPATAAPKHASRGSMVLTKSSNLGVFETKEELFNQMIDNENFERSTAITKMEIMQAEELEIRNQYKRDDLLRKIEQMKADFDARLCLLRHEKFLLDVLIKKGNLREITAFEELVLLKEYEKYENIIAEKVEERFKEKLDMERKVQECQAKIDSKIKDIEKLLERERALHGTLVTTIGENKFADYLIKVFKKKIKRSKKKETEGTDEESDGSSSEDSDITDTDEGSESESAAFDLDVCPSGCDQALYDTTCTMREKRLDIEDQLMEERKNQEAFKKDMDALNKKAKVINTSLEKAQNDLEAFQLEKQRKLNELDVTVTLLLQQIQYTVGKKFPNDISKALVFRNNQILQLNNRIKELQAEKNQQKRNKQDERLKHCQLLRDKRQFEQIIGQLEDTCNKMIEDKFGRLVDMETVETVTVHRTNAELEERAHQTEHQLRANRYKEKESILQLRRDISVVTKENTDLTGQLRILLEEQHLLEARLGSRQKNLGEEFRGESQQTIDELERLEQLCDLQTQEIFNLKKELIILSRKGGHILPPIEPPTPHIDQT</sequence>
<feature type="region of interest" description="Disordered" evidence="15">
    <location>
        <begin position="1467"/>
        <end position="1498"/>
    </location>
</feature>
<dbReference type="PANTHER" id="PTHR14885:SF3">
    <property type="entry name" value="CILIA- AND FLAGELLA-ASSOCIATED PROTEIN 44"/>
    <property type="match status" value="1"/>
</dbReference>
<feature type="repeat" description="WD" evidence="13">
    <location>
        <begin position="351"/>
        <end position="373"/>
    </location>
</feature>
<evidence type="ECO:0000256" key="13">
    <source>
        <dbReference type="PROSITE-ProRule" id="PRU00221"/>
    </source>
</evidence>
<keyword evidence="7" id="KW-0969">Cilium</keyword>
<dbReference type="FunFam" id="2.130.10.10:FF:000401">
    <property type="entry name" value="Cilia- and flagella-associated protein 44"/>
    <property type="match status" value="1"/>
</dbReference>
<feature type="coiled-coil region" evidence="14">
    <location>
        <begin position="1765"/>
        <end position="1792"/>
    </location>
</feature>
<feature type="compositionally biased region" description="Basic and acidic residues" evidence="15">
    <location>
        <begin position="1055"/>
        <end position="1070"/>
    </location>
</feature>
<comment type="function">
    <text evidence="10">Flagellar protein involved in sperm flagellum axoneme organization and function.</text>
</comment>
<dbReference type="GO" id="GO:0003341">
    <property type="term" value="P:cilium movement"/>
    <property type="evidence" value="ECO:0007669"/>
    <property type="project" value="UniProtKB-ARBA"/>
</dbReference>
<dbReference type="InterPro" id="IPR015943">
    <property type="entry name" value="WD40/YVTN_repeat-like_dom_sf"/>
</dbReference>
<keyword evidence="8" id="KW-0206">Cytoskeleton</keyword>
<dbReference type="SUPFAM" id="SSF50978">
    <property type="entry name" value="WD40 repeat-like"/>
    <property type="match status" value="2"/>
</dbReference>
<evidence type="ECO:0000256" key="3">
    <source>
        <dbReference type="ARBA" id="ARBA00022574"/>
    </source>
</evidence>
<evidence type="ECO:0000313" key="16">
    <source>
        <dbReference type="EMBL" id="CAI9722395.1"/>
    </source>
</evidence>
<dbReference type="Gene3D" id="2.130.10.10">
    <property type="entry name" value="YVTN repeat-like/Quinoprotein amine dehydrogenase"/>
    <property type="match status" value="2"/>
</dbReference>